<comment type="similarity">
    <text evidence="2 5">Belongs to the RecX family.</text>
</comment>
<dbReference type="PANTHER" id="PTHR33602:SF1">
    <property type="entry name" value="REGULATORY PROTEIN RECX FAMILY PROTEIN"/>
    <property type="match status" value="1"/>
</dbReference>
<evidence type="ECO:0000259" key="7">
    <source>
        <dbReference type="Pfam" id="PF21981"/>
    </source>
</evidence>
<reference evidence="9 10" key="1">
    <citation type="submission" date="2018-03" db="EMBL/GenBank/DDBJ databases">
        <title>The draft genome of Zobellella taiwanensis JCM 13381.</title>
        <authorList>
            <person name="Liu L."/>
            <person name="Li L."/>
            <person name="Wang T."/>
            <person name="Zhang X."/>
            <person name="Liang L."/>
        </authorList>
    </citation>
    <scope>NUCLEOTIDE SEQUENCE [LARGE SCALE GENOMIC DNA]</scope>
    <source>
        <strain evidence="9 10">JCM 13381</strain>
    </source>
</reference>
<dbReference type="InterPro" id="IPR003783">
    <property type="entry name" value="Regulatory_RecX"/>
</dbReference>
<evidence type="ECO:0000256" key="1">
    <source>
        <dbReference type="ARBA" id="ARBA00004496"/>
    </source>
</evidence>
<name>A0A2P7R437_9GAMM</name>
<dbReference type="InterPro" id="IPR053924">
    <property type="entry name" value="RecX_HTH_2nd"/>
</dbReference>
<evidence type="ECO:0000256" key="3">
    <source>
        <dbReference type="ARBA" id="ARBA00018111"/>
    </source>
</evidence>
<sequence>MEPNPTSASPWDTALRLLSRRDHGRRELAQKLRQRGFEPEQIEQVLDRLEQQHWLEESRFAQVQVRQHLLKKHGPRRIRAELQRKGVAGADIEAALAAEAPDWFELAARCYLARFTPAVRLELKERARRVRYLQARGFEPEHIRHALDSFPD</sequence>
<gene>
    <name evidence="5" type="primary">recX</name>
    <name evidence="9" type="ORF">C7I36_05770</name>
</gene>
<dbReference type="InterPro" id="IPR053926">
    <property type="entry name" value="RecX_HTH_1st"/>
</dbReference>
<dbReference type="Pfam" id="PF21982">
    <property type="entry name" value="RecX_HTH1"/>
    <property type="match status" value="1"/>
</dbReference>
<proteinExistence type="inferred from homology"/>
<evidence type="ECO:0000313" key="9">
    <source>
        <dbReference type="EMBL" id="PSJ44979.1"/>
    </source>
</evidence>
<dbReference type="PANTHER" id="PTHR33602">
    <property type="entry name" value="REGULATORY PROTEIN RECX FAMILY PROTEIN"/>
    <property type="match status" value="1"/>
</dbReference>
<dbReference type="InterPro" id="IPR036388">
    <property type="entry name" value="WH-like_DNA-bd_sf"/>
</dbReference>
<dbReference type="AlphaFoldDB" id="A0A2P7R437"/>
<evidence type="ECO:0000259" key="6">
    <source>
        <dbReference type="Pfam" id="PF02631"/>
    </source>
</evidence>
<evidence type="ECO:0000313" key="10">
    <source>
        <dbReference type="Proteomes" id="UP000242181"/>
    </source>
</evidence>
<dbReference type="GO" id="GO:0005737">
    <property type="term" value="C:cytoplasm"/>
    <property type="evidence" value="ECO:0007669"/>
    <property type="project" value="UniProtKB-SubCell"/>
</dbReference>
<feature type="domain" description="RecX second three-helical" evidence="6">
    <location>
        <begin position="58"/>
        <end position="96"/>
    </location>
</feature>
<comment type="function">
    <text evidence="5">Modulates RecA activity.</text>
</comment>
<dbReference type="GO" id="GO:0006282">
    <property type="term" value="P:regulation of DNA repair"/>
    <property type="evidence" value="ECO:0007669"/>
    <property type="project" value="UniProtKB-UniRule"/>
</dbReference>
<organism evidence="9 10">
    <name type="scientific">Zobellella taiwanensis</name>
    <dbReference type="NCBI Taxonomy" id="347535"/>
    <lineage>
        <taxon>Bacteria</taxon>
        <taxon>Pseudomonadati</taxon>
        <taxon>Pseudomonadota</taxon>
        <taxon>Gammaproteobacteria</taxon>
        <taxon>Aeromonadales</taxon>
        <taxon>Aeromonadaceae</taxon>
        <taxon>Zobellella</taxon>
    </lineage>
</organism>
<comment type="subcellular location">
    <subcellularLocation>
        <location evidence="1 5">Cytoplasm</location>
    </subcellularLocation>
</comment>
<dbReference type="Gene3D" id="1.10.10.10">
    <property type="entry name" value="Winged helix-like DNA-binding domain superfamily/Winged helix DNA-binding domain"/>
    <property type="match status" value="3"/>
</dbReference>
<keyword evidence="10" id="KW-1185">Reference proteome</keyword>
<dbReference type="Pfam" id="PF21981">
    <property type="entry name" value="RecX_HTH3"/>
    <property type="match status" value="1"/>
</dbReference>
<feature type="domain" description="RecX third three-helical" evidence="7">
    <location>
        <begin position="121"/>
        <end position="147"/>
    </location>
</feature>
<dbReference type="Proteomes" id="UP000242181">
    <property type="component" value="Unassembled WGS sequence"/>
</dbReference>
<dbReference type="EMBL" id="PXYH01000006">
    <property type="protein sequence ID" value="PSJ44979.1"/>
    <property type="molecule type" value="Genomic_DNA"/>
</dbReference>
<evidence type="ECO:0000256" key="5">
    <source>
        <dbReference type="HAMAP-Rule" id="MF_01114"/>
    </source>
</evidence>
<comment type="caution">
    <text evidence="9">The sequence shown here is derived from an EMBL/GenBank/DDBJ whole genome shotgun (WGS) entry which is preliminary data.</text>
</comment>
<evidence type="ECO:0000256" key="4">
    <source>
        <dbReference type="ARBA" id="ARBA00022490"/>
    </source>
</evidence>
<keyword evidence="4 5" id="KW-0963">Cytoplasm</keyword>
<dbReference type="OrthoDB" id="7066780at2"/>
<dbReference type="Pfam" id="PF02631">
    <property type="entry name" value="RecX_HTH2"/>
    <property type="match status" value="1"/>
</dbReference>
<accession>A0A2P7R437</accession>
<evidence type="ECO:0000256" key="2">
    <source>
        <dbReference type="ARBA" id="ARBA00009695"/>
    </source>
</evidence>
<dbReference type="HAMAP" id="MF_01114">
    <property type="entry name" value="RecX"/>
    <property type="match status" value="1"/>
</dbReference>
<dbReference type="InterPro" id="IPR053925">
    <property type="entry name" value="RecX_HTH_3rd"/>
</dbReference>
<evidence type="ECO:0000259" key="8">
    <source>
        <dbReference type="Pfam" id="PF21982"/>
    </source>
</evidence>
<protein>
    <recommendedName>
        <fullName evidence="3 5">Regulatory protein RecX</fullName>
    </recommendedName>
</protein>
<dbReference type="RefSeq" id="WP_106452776.1">
    <property type="nucleotide sequence ID" value="NZ_PXYH01000006.1"/>
</dbReference>
<feature type="domain" description="RecX first three-helical" evidence="8">
    <location>
        <begin position="12"/>
        <end position="49"/>
    </location>
</feature>